<dbReference type="GO" id="GO:0016020">
    <property type="term" value="C:membrane"/>
    <property type="evidence" value="ECO:0007669"/>
    <property type="project" value="InterPro"/>
</dbReference>
<accession>K1UFZ7</accession>
<name>K1UFZ7_9ZZZZ</name>
<evidence type="ECO:0000256" key="1">
    <source>
        <dbReference type="ARBA" id="ARBA00023136"/>
    </source>
</evidence>
<protein>
    <submittedName>
        <fullName evidence="2">GerA spore germination protein</fullName>
    </submittedName>
</protein>
<dbReference type="AlphaFoldDB" id="K1UFZ7"/>
<proteinExistence type="predicted"/>
<sequence length="172" mass="19171">QVIWQVIGPVLFAPNMPKEPSRQADYIRDRITTGADQSQTYDLDEAITDVLSGLIVLFIDGVDFCLEFGVQGFPKRSVDDAKTEVQERGSHEGFTESFKDNAALLRRRVRSPIMKCETLTVGTTSKTRICVCYMSDRASQETVDNIKARLKKAKLDMVLGSGYIAPFLDTQG</sequence>
<evidence type="ECO:0000313" key="2">
    <source>
        <dbReference type="EMBL" id="EKC77160.1"/>
    </source>
</evidence>
<dbReference type="InterPro" id="IPR050768">
    <property type="entry name" value="UPF0353/GerABKA_families"/>
</dbReference>
<feature type="non-terminal residue" evidence="2">
    <location>
        <position position="172"/>
    </location>
</feature>
<gene>
    <name evidence="2" type="ORF">LEA_04318</name>
</gene>
<dbReference type="PANTHER" id="PTHR22550">
    <property type="entry name" value="SPORE GERMINATION PROTEIN"/>
    <property type="match status" value="1"/>
</dbReference>
<comment type="caution">
    <text evidence="2">The sequence shown here is derived from an EMBL/GenBank/DDBJ whole genome shotgun (WGS) entry which is preliminary data.</text>
</comment>
<dbReference type="GO" id="GO:0009847">
    <property type="term" value="P:spore germination"/>
    <property type="evidence" value="ECO:0007669"/>
    <property type="project" value="InterPro"/>
</dbReference>
<keyword evidence="1" id="KW-0472">Membrane</keyword>
<organism evidence="2">
    <name type="scientific">human gut metagenome</name>
    <dbReference type="NCBI Taxonomy" id="408170"/>
    <lineage>
        <taxon>unclassified sequences</taxon>
        <taxon>metagenomes</taxon>
        <taxon>organismal metagenomes</taxon>
    </lineage>
</organism>
<dbReference type="EMBL" id="AJWY01002847">
    <property type="protein sequence ID" value="EKC77160.1"/>
    <property type="molecule type" value="Genomic_DNA"/>
</dbReference>
<reference evidence="2" key="1">
    <citation type="journal article" date="2013" name="Environ. Microbiol.">
        <title>Microbiota from the distal guts of lean and obese adolescents exhibit partial functional redundancy besides clear differences in community structure.</title>
        <authorList>
            <person name="Ferrer M."/>
            <person name="Ruiz A."/>
            <person name="Lanza F."/>
            <person name="Haange S.B."/>
            <person name="Oberbach A."/>
            <person name="Till H."/>
            <person name="Bargiela R."/>
            <person name="Campoy C."/>
            <person name="Segura M.T."/>
            <person name="Richter M."/>
            <person name="von Bergen M."/>
            <person name="Seifert J."/>
            <person name="Suarez A."/>
        </authorList>
    </citation>
    <scope>NUCLEOTIDE SEQUENCE</scope>
</reference>
<dbReference type="Pfam" id="PF03323">
    <property type="entry name" value="GerA"/>
    <property type="match status" value="1"/>
</dbReference>
<dbReference type="InterPro" id="IPR004995">
    <property type="entry name" value="Spore_Ger"/>
</dbReference>
<feature type="non-terminal residue" evidence="2">
    <location>
        <position position="1"/>
    </location>
</feature>
<dbReference type="PANTHER" id="PTHR22550:SF5">
    <property type="entry name" value="LEUCINE ZIPPER PROTEIN 4"/>
    <property type="match status" value="1"/>
</dbReference>